<dbReference type="Proteomes" id="UP000286287">
    <property type="component" value="Unassembled WGS sequence"/>
</dbReference>
<keyword evidence="1" id="KW-1133">Transmembrane helix</keyword>
<evidence type="ECO:0000313" key="4">
    <source>
        <dbReference type="Proteomes" id="UP000286287"/>
    </source>
</evidence>
<dbReference type="OrthoDB" id="68076at2"/>
<comment type="caution">
    <text evidence="3">The sequence shown here is derived from an EMBL/GenBank/DDBJ whole genome shotgun (WGS) entry which is preliminary data.</text>
</comment>
<keyword evidence="1" id="KW-0472">Membrane</keyword>
<feature type="transmembrane region" description="Helical" evidence="1">
    <location>
        <begin position="197"/>
        <end position="218"/>
    </location>
</feature>
<feature type="domain" description="EamA" evidence="2">
    <location>
        <begin position="197"/>
        <end position="325"/>
    </location>
</feature>
<gene>
    <name evidence="3" type="ORF">D3875_16065</name>
</gene>
<protein>
    <submittedName>
        <fullName evidence="3">DMT family transporter</fullName>
    </submittedName>
</protein>
<feature type="transmembrane region" description="Helical" evidence="1">
    <location>
        <begin position="224"/>
        <end position="244"/>
    </location>
</feature>
<keyword evidence="1" id="KW-0812">Transmembrane</keyword>
<dbReference type="GO" id="GO:0016020">
    <property type="term" value="C:membrane"/>
    <property type="evidence" value="ECO:0007669"/>
    <property type="project" value="InterPro"/>
</dbReference>
<dbReference type="InterPro" id="IPR000620">
    <property type="entry name" value="EamA_dom"/>
</dbReference>
<sequence length="327" mass="33141">MIRRACPACSCKTPGETGWKSCRASTKATSGLEVVRPAALPGKLLPDGAPPLNPAVSGLLSALTYGVGDFLSGVASRRDSPLRVVALTHPISAVMLALLAWGLGQPLPPAADLGWGVAGGWMGLVAVLAFYRALALGPMGAVSVAAGALSAVVPVIFGLLGGEVLGRQGGLGALGVLVGTALLSLHPGEHGEQKGHGVPLALVAGLGFGFFFVLLGQAQDEGGMLWTLAAARLASSVVILPITLKRVGLKPQAPALIFSSAPGDLLGNLFYLMAVQGGGLAIGALLSSLYPAFTTLLAVMLLRERLKARQWAGVLLAMLGATLLSAR</sequence>
<proteinExistence type="predicted"/>
<dbReference type="PANTHER" id="PTHR22911">
    <property type="entry name" value="ACYL-MALONYL CONDENSING ENZYME-RELATED"/>
    <property type="match status" value="1"/>
</dbReference>
<organism evidence="3 4">
    <name type="scientific">Deinococcus cavernae</name>
    <dbReference type="NCBI Taxonomy" id="2320857"/>
    <lineage>
        <taxon>Bacteria</taxon>
        <taxon>Thermotogati</taxon>
        <taxon>Deinococcota</taxon>
        <taxon>Deinococci</taxon>
        <taxon>Deinococcales</taxon>
        <taxon>Deinococcaceae</taxon>
        <taxon>Deinococcus</taxon>
    </lineage>
</organism>
<dbReference type="EMBL" id="QYUJ01000014">
    <property type="protein sequence ID" value="RJF72835.1"/>
    <property type="molecule type" value="Genomic_DNA"/>
</dbReference>
<keyword evidence="4" id="KW-1185">Reference proteome</keyword>
<dbReference type="AlphaFoldDB" id="A0A418V9P4"/>
<dbReference type="Pfam" id="PF00892">
    <property type="entry name" value="EamA"/>
    <property type="match status" value="2"/>
</dbReference>
<feature type="transmembrane region" description="Helical" evidence="1">
    <location>
        <begin position="280"/>
        <end position="301"/>
    </location>
</feature>
<evidence type="ECO:0000313" key="3">
    <source>
        <dbReference type="EMBL" id="RJF72835.1"/>
    </source>
</evidence>
<evidence type="ECO:0000256" key="1">
    <source>
        <dbReference type="SAM" id="Phobius"/>
    </source>
</evidence>
<dbReference type="InterPro" id="IPR037185">
    <property type="entry name" value="EmrE-like"/>
</dbReference>
<accession>A0A418V9P4</accession>
<evidence type="ECO:0000259" key="2">
    <source>
        <dbReference type="Pfam" id="PF00892"/>
    </source>
</evidence>
<dbReference type="PANTHER" id="PTHR22911:SF137">
    <property type="entry name" value="SOLUTE CARRIER FAMILY 35 MEMBER G2-RELATED"/>
    <property type="match status" value="1"/>
</dbReference>
<reference evidence="3 4" key="1">
    <citation type="submission" date="2018-09" db="EMBL/GenBank/DDBJ databases">
        <authorList>
            <person name="Zhu H."/>
        </authorList>
    </citation>
    <scope>NUCLEOTIDE SEQUENCE [LARGE SCALE GENOMIC DNA]</scope>
    <source>
        <strain evidence="3 4">K2S05-167</strain>
    </source>
</reference>
<dbReference type="SUPFAM" id="SSF103481">
    <property type="entry name" value="Multidrug resistance efflux transporter EmrE"/>
    <property type="match status" value="2"/>
</dbReference>
<dbReference type="Gene3D" id="1.10.3730.20">
    <property type="match status" value="1"/>
</dbReference>
<feature type="transmembrane region" description="Helical" evidence="1">
    <location>
        <begin position="141"/>
        <end position="162"/>
    </location>
</feature>
<feature type="transmembrane region" description="Helical" evidence="1">
    <location>
        <begin position="115"/>
        <end position="134"/>
    </location>
</feature>
<feature type="transmembrane region" description="Helical" evidence="1">
    <location>
        <begin position="84"/>
        <end position="103"/>
    </location>
</feature>
<feature type="domain" description="EamA" evidence="2">
    <location>
        <begin position="57"/>
        <end position="184"/>
    </location>
</feature>
<name>A0A418V9P4_9DEIO</name>